<name>A0A183IL90_9BILA</name>
<dbReference type="EMBL" id="UZAM01008288">
    <property type="protein sequence ID" value="VDP04214.1"/>
    <property type="molecule type" value="Genomic_DNA"/>
</dbReference>
<feature type="region of interest" description="Disordered" evidence="1">
    <location>
        <begin position="191"/>
        <end position="223"/>
    </location>
</feature>
<accession>A0A183IL90</accession>
<organism evidence="4">
    <name type="scientific">Soboliphyme baturini</name>
    <dbReference type="NCBI Taxonomy" id="241478"/>
    <lineage>
        <taxon>Eukaryota</taxon>
        <taxon>Metazoa</taxon>
        <taxon>Ecdysozoa</taxon>
        <taxon>Nematoda</taxon>
        <taxon>Enoplea</taxon>
        <taxon>Dorylaimia</taxon>
        <taxon>Dioctophymatida</taxon>
        <taxon>Dioctophymatoidea</taxon>
        <taxon>Soboliphymatidae</taxon>
        <taxon>Soboliphyme</taxon>
    </lineage>
</organism>
<feature type="region of interest" description="Disordered" evidence="1">
    <location>
        <begin position="1"/>
        <end position="50"/>
    </location>
</feature>
<dbReference type="Proteomes" id="UP000270296">
    <property type="component" value="Unassembled WGS sequence"/>
</dbReference>
<evidence type="ECO:0000313" key="2">
    <source>
        <dbReference type="EMBL" id="VDP04214.1"/>
    </source>
</evidence>
<gene>
    <name evidence="2" type="ORF">SBAD_LOCUS4386</name>
</gene>
<reference evidence="2 3" key="2">
    <citation type="submission" date="2018-11" db="EMBL/GenBank/DDBJ databases">
        <authorList>
            <consortium name="Pathogen Informatics"/>
        </authorList>
    </citation>
    <scope>NUCLEOTIDE SEQUENCE [LARGE SCALE GENOMIC DNA]</scope>
</reference>
<keyword evidence="3" id="KW-1185">Reference proteome</keyword>
<reference evidence="4" key="1">
    <citation type="submission" date="2016-06" db="UniProtKB">
        <authorList>
            <consortium name="WormBaseParasite"/>
        </authorList>
    </citation>
    <scope>IDENTIFICATION</scope>
</reference>
<evidence type="ECO:0000313" key="4">
    <source>
        <dbReference type="WBParaSite" id="SBAD_0000457601-mRNA-1"/>
    </source>
</evidence>
<proteinExistence type="predicted"/>
<dbReference type="AlphaFoldDB" id="A0A183IL90"/>
<dbReference type="OrthoDB" id="10029128at2759"/>
<protein>
    <submittedName>
        <fullName evidence="4">P66_CC domain-containing protein</fullName>
    </submittedName>
</protein>
<sequence>MDGNLFKQQQQPPPPPPPSFDALSSSPNRLMKSSKVPPKKRPKMEGCDSADDVHVQSDTEVVVPAVPPKKCAVTVQTEPTFDPTVVSVPAMKDDVDNKTIVDTQVLHKELMDVRGALDQERRLRLLLEEQLHSLELSRLQALRQMSTVAMMDYQQQQQHHNNVQAPVLPVASNYDTLPLLSLSFSPAIPSPRSTPICPSESAGVNNGSSPPPPPPAPHSVSASPGVVDPVVSANYNNSRCVSSCVYPVSSKQSLEAIVEAIRHLEGDQMFVDSGDYASDSAAERRRSLMCSGALTEVADNCVSQSRPAIIISPLL</sequence>
<dbReference type="WBParaSite" id="SBAD_0000457601-mRNA-1">
    <property type="protein sequence ID" value="SBAD_0000457601-mRNA-1"/>
    <property type="gene ID" value="SBAD_0000457601"/>
</dbReference>
<evidence type="ECO:0000256" key="1">
    <source>
        <dbReference type="SAM" id="MobiDB-lite"/>
    </source>
</evidence>
<evidence type="ECO:0000313" key="3">
    <source>
        <dbReference type="Proteomes" id="UP000270296"/>
    </source>
</evidence>